<sequence>MFARRFCGPAEALRNDQETRERWARIKKIIMDGRSRTGDGGRSVVETRWDFVVVVSTSPPAVPRARVRAITRAWYVDGGGKPVAHLRDARRPAAMRRRCALVGFSPVFFLVCWALFQCCAFFKRRDPFNGEDAPGVGRKVYKKIFFLRNAQIKTIVVKGIDGDGPKHGCVYEYHYNIRYMLYARIIRKRQFDRTGQWKRSVRARALETNSRTFDDALRNARRSAEYHLHVRIGKKKNREIREFPRRPVFGGGTPNDDAERWRRCRGGSVRTVGRVGGERTAAVSRGTGRAGRESSSSAPSHPLEAPRTARTRVHANRGTPPPPPPPPPTPPVAIFAGARHPSPTQTQGPRRPAYAVARDDGEERPREPASKRRCQFGRTAGATFLRARPIPPGRFVFWRRALYGTSAVYASAHSHSISRPAKSSEAG</sequence>
<reference evidence="3 4" key="1">
    <citation type="submission" date="2019-08" db="EMBL/GenBank/DDBJ databases">
        <title>Whole genome of Aphis craccivora.</title>
        <authorList>
            <person name="Voronova N.V."/>
            <person name="Shulinski R.S."/>
            <person name="Bandarenka Y.V."/>
            <person name="Zhorov D.G."/>
            <person name="Warner D."/>
        </authorList>
    </citation>
    <scope>NUCLEOTIDE SEQUENCE [LARGE SCALE GENOMIC DNA]</scope>
    <source>
        <strain evidence="3">180601</strain>
        <tissue evidence="3">Whole Body</tissue>
    </source>
</reference>
<keyword evidence="2" id="KW-0812">Transmembrane</keyword>
<feature type="compositionally biased region" description="Basic and acidic residues" evidence="1">
    <location>
        <begin position="357"/>
        <end position="370"/>
    </location>
</feature>
<accession>A0A6G0ZDP7</accession>
<evidence type="ECO:0000313" key="4">
    <source>
        <dbReference type="Proteomes" id="UP000478052"/>
    </source>
</evidence>
<gene>
    <name evidence="3" type="ORF">FWK35_00010649</name>
</gene>
<dbReference type="AlphaFoldDB" id="A0A6G0ZDP7"/>
<feature type="region of interest" description="Disordered" evidence="1">
    <location>
        <begin position="243"/>
        <end position="373"/>
    </location>
</feature>
<evidence type="ECO:0000313" key="3">
    <source>
        <dbReference type="EMBL" id="KAF0768737.1"/>
    </source>
</evidence>
<dbReference type="EMBL" id="VUJU01000711">
    <property type="protein sequence ID" value="KAF0768737.1"/>
    <property type="molecule type" value="Genomic_DNA"/>
</dbReference>
<keyword evidence="2" id="KW-0472">Membrane</keyword>
<keyword evidence="4" id="KW-1185">Reference proteome</keyword>
<organism evidence="3 4">
    <name type="scientific">Aphis craccivora</name>
    <name type="common">Cowpea aphid</name>
    <dbReference type="NCBI Taxonomy" id="307492"/>
    <lineage>
        <taxon>Eukaryota</taxon>
        <taxon>Metazoa</taxon>
        <taxon>Ecdysozoa</taxon>
        <taxon>Arthropoda</taxon>
        <taxon>Hexapoda</taxon>
        <taxon>Insecta</taxon>
        <taxon>Pterygota</taxon>
        <taxon>Neoptera</taxon>
        <taxon>Paraneoptera</taxon>
        <taxon>Hemiptera</taxon>
        <taxon>Sternorrhyncha</taxon>
        <taxon>Aphidomorpha</taxon>
        <taxon>Aphidoidea</taxon>
        <taxon>Aphididae</taxon>
        <taxon>Aphidini</taxon>
        <taxon>Aphis</taxon>
        <taxon>Aphis</taxon>
    </lineage>
</organism>
<dbReference type="Proteomes" id="UP000478052">
    <property type="component" value="Unassembled WGS sequence"/>
</dbReference>
<keyword evidence="2" id="KW-1133">Transmembrane helix</keyword>
<feature type="compositionally biased region" description="Pro residues" evidence="1">
    <location>
        <begin position="319"/>
        <end position="331"/>
    </location>
</feature>
<evidence type="ECO:0000256" key="1">
    <source>
        <dbReference type="SAM" id="MobiDB-lite"/>
    </source>
</evidence>
<proteinExistence type="predicted"/>
<protein>
    <submittedName>
        <fullName evidence="3">Uncharacterized protein</fullName>
    </submittedName>
</protein>
<feature type="transmembrane region" description="Helical" evidence="2">
    <location>
        <begin position="99"/>
        <end position="116"/>
    </location>
</feature>
<name>A0A6G0ZDP7_APHCR</name>
<comment type="caution">
    <text evidence="3">The sequence shown here is derived from an EMBL/GenBank/DDBJ whole genome shotgun (WGS) entry which is preliminary data.</text>
</comment>
<evidence type="ECO:0000256" key="2">
    <source>
        <dbReference type="SAM" id="Phobius"/>
    </source>
</evidence>